<evidence type="ECO:0000256" key="1">
    <source>
        <dbReference type="SAM" id="SignalP"/>
    </source>
</evidence>
<protein>
    <recommendedName>
        <fullName evidence="5">Knottin scorpion toxin-like domain-containing protein</fullName>
    </recommendedName>
</protein>
<keyword evidence="1" id="KW-0732">Signal</keyword>
<name>A0A162B7C4_DAUCS</name>
<evidence type="ECO:0000313" key="2">
    <source>
        <dbReference type="EMBL" id="KZN10933.1"/>
    </source>
</evidence>
<sequence>MAESSIATFLVVVLIIYSGYEMGVNPVEALTCCIDNPVGSNCIPGSAQEQRCSAMCNLRCGKGLGGYCVQYPPSPARYCHCNC</sequence>
<organism evidence="2">
    <name type="scientific">Daucus carota subsp. sativus</name>
    <name type="common">Carrot</name>
    <dbReference type="NCBI Taxonomy" id="79200"/>
    <lineage>
        <taxon>Eukaryota</taxon>
        <taxon>Viridiplantae</taxon>
        <taxon>Streptophyta</taxon>
        <taxon>Embryophyta</taxon>
        <taxon>Tracheophyta</taxon>
        <taxon>Spermatophyta</taxon>
        <taxon>Magnoliopsida</taxon>
        <taxon>eudicotyledons</taxon>
        <taxon>Gunneridae</taxon>
        <taxon>Pentapetalae</taxon>
        <taxon>asterids</taxon>
        <taxon>campanulids</taxon>
        <taxon>Apiales</taxon>
        <taxon>Apiaceae</taxon>
        <taxon>Apioideae</taxon>
        <taxon>Scandiceae</taxon>
        <taxon>Daucinae</taxon>
        <taxon>Daucus</taxon>
        <taxon>Daucus sect. Daucus</taxon>
    </lineage>
</organism>
<dbReference type="AlphaFoldDB" id="A0A162B7C4"/>
<reference evidence="3" key="2">
    <citation type="submission" date="2022-03" db="EMBL/GenBank/DDBJ databases">
        <title>Draft title - Genomic analysis of global carrot germplasm unveils the trajectory of domestication and the origin of high carotenoid orange carrot.</title>
        <authorList>
            <person name="Iorizzo M."/>
            <person name="Ellison S."/>
            <person name="Senalik D."/>
            <person name="Macko-Podgorni A."/>
            <person name="Grzebelus D."/>
            <person name="Bostan H."/>
            <person name="Rolling W."/>
            <person name="Curaba J."/>
            <person name="Simon P."/>
        </authorList>
    </citation>
    <scope>NUCLEOTIDE SEQUENCE</scope>
    <source>
        <tissue evidence="3">Leaf</tissue>
    </source>
</reference>
<feature type="chain" id="PRO_5007831684" description="Knottin scorpion toxin-like domain-containing protein" evidence="1">
    <location>
        <begin position="30"/>
        <end position="83"/>
    </location>
</feature>
<evidence type="ECO:0000313" key="4">
    <source>
        <dbReference type="Proteomes" id="UP000077755"/>
    </source>
</evidence>
<evidence type="ECO:0000313" key="3">
    <source>
        <dbReference type="EMBL" id="WOG84619.1"/>
    </source>
</evidence>
<feature type="signal peptide" evidence="1">
    <location>
        <begin position="1"/>
        <end position="29"/>
    </location>
</feature>
<proteinExistence type="predicted"/>
<dbReference type="Gramene" id="KZN10933">
    <property type="protein sequence ID" value="KZN10933"/>
    <property type="gene ID" value="DCAR_003589"/>
</dbReference>
<gene>
    <name evidence="2" type="ORF">DCAR_003589</name>
    <name evidence="3" type="ORF">DCAR_0103803</name>
</gene>
<dbReference type="Proteomes" id="UP000077755">
    <property type="component" value="Chromosome 1"/>
</dbReference>
<evidence type="ECO:0008006" key="5">
    <source>
        <dbReference type="Google" id="ProtNLM"/>
    </source>
</evidence>
<reference evidence="2" key="1">
    <citation type="journal article" date="2016" name="Nat. Genet.">
        <title>A high-quality carrot genome assembly provides new insights into carotenoid accumulation and asterid genome evolution.</title>
        <authorList>
            <person name="Iorizzo M."/>
            <person name="Ellison S."/>
            <person name="Senalik D."/>
            <person name="Zeng P."/>
            <person name="Satapoomin P."/>
            <person name="Huang J."/>
            <person name="Bowman M."/>
            <person name="Iovene M."/>
            <person name="Sanseverino W."/>
            <person name="Cavagnaro P."/>
            <person name="Yildiz M."/>
            <person name="Macko-Podgorni A."/>
            <person name="Moranska E."/>
            <person name="Grzebelus E."/>
            <person name="Grzebelus D."/>
            <person name="Ashrafi H."/>
            <person name="Zheng Z."/>
            <person name="Cheng S."/>
            <person name="Spooner D."/>
            <person name="Van Deynze A."/>
            <person name="Simon P."/>
        </authorList>
    </citation>
    <scope>NUCLEOTIDE SEQUENCE [LARGE SCALE GENOMIC DNA]</scope>
    <source>
        <tissue evidence="2">Leaf</tissue>
    </source>
</reference>
<accession>A0A162B7C4</accession>
<dbReference type="EMBL" id="LNRQ01000001">
    <property type="protein sequence ID" value="KZN10933.1"/>
    <property type="molecule type" value="Genomic_DNA"/>
</dbReference>
<dbReference type="EMBL" id="CP093343">
    <property type="protein sequence ID" value="WOG84619.1"/>
    <property type="molecule type" value="Genomic_DNA"/>
</dbReference>
<keyword evidence="4" id="KW-1185">Reference proteome</keyword>